<dbReference type="PANTHER" id="PTHR31793">
    <property type="entry name" value="4-HYDROXYBENZOYL-COA THIOESTERASE FAMILY MEMBER"/>
    <property type="match status" value="1"/>
</dbReference>
<dbReference type="PANTHER" id="PTHR31793:SF27">
    <property type="entry name" value="NOVEL THIOESTERASE SUPERFAMILY DOMAIN AND SAPOSIN A-TYPE DOMAIN CONTAINING PROTEIN (0610012H03RIK)"/>
    <property type="match status" value="1"/>
</dbReference>
<dbReference type="EMBL" id="QMFB01000042">
    <property type="protein sequence ID" value="RAV10605.1"/>
    <property type="molecule type" value="Genomic_DNA"/>
</dbReference>
<organism evidence="3 4">
    <name type="scientific">Paenibacillus contaminans</name>
    <dbReference type="NCBI Taxonomy" id="450362"/>
    <lineage>
        <taxon>Bacteria</taxon>
        <taxon>Bacillati</taxon>
        <taxon>Bacillota</taxon>
        <taxon>Bacilli</taxon>
        <taxon>Bacillales</taxon>
        <taxon>Paenibacillaceae</taxon>
        <taxon>Paenibacillus</taxon>
    </lineage>
</organism>
<evidence type="ECO:0000256" key="1">
    <source>
        <dbReference type="ARBA" id="ARBA00005953"/>
    </source>
</evidence>
<dbReference type="Proteomes" id="UP000250369">
    <property type="component" value="Unassembled WGS sequence"/>
</dbReference>
<dbReference type="InterPro" id="IPR050563">
    <property type="entry name" value="4-hydroxybenzoyl-CoA_TE"/>
</dbReference>
<dbReference type="PROSITE" id="PS01328">
    <property type="entry name" value="4HBCOA_THIOESTERASE"/>
    <property type="match status" value="1"/>
</dbReference>
<accession>A0A329LRR6</accession>
<dbReference type="OrthoDB" id="9800856at2"/>
<evidence type="ECO:0000313" key="4">
    <source>
        <dbReference type="Proteomes" id="UP000250369"/>
    </source>
</evidence>
<name>A0A329LRR6_9BACL</name>
<dbReference type="AlphaFoldDB" id="A0A329LRR6"/>
<dbReference type="InterPro" id="IPR008272">
    <property type="entry name" value="HB-CoA_thioesterase_AS"/>
</dbReference>
<dbReference type="CDD" id="cd00586">
    <property type="entry name" value="4HBT"/>
    <property type="match status" value="1"/>
</dbReference>
<reference evidence="3 4" key="1">
    <citation type="journal article" date="2009" name="Int. J. Syst. Evol. Microbiol.">
        <title>Paenibacillus contaminans sp. nov., isolated from a contaminated laboratory plate.</title>
        <authorList>
            <person name="Chou J.H."/>
            <person name="Lee J.H."/>
            <person name="Lin M.C."/>
            <person name="Chang P.S."/>
            <person name="Arun A.B."/>
            <person name="Young C.C."/>
            <person name="Chen W.M."/>
        </authorList>
    </citation>
    <scope>NUCLEOTIDE SEQUENCE [LARGE SCALE GENOMIC DNA]</scope>
    <source>
        <strain evidence="3 4">CKOBP-6</strain>
    </source>
</reference>
<keyword evidence="4" id="KW-1185">Reference proteome</keyword>
<dbReference type="Gene3D" id="3.10.129.10">
    <property type="entry name" value="Hotdog Thioesterase"/>
    <property type="match status" value="1"/>
</dbReference>
<protein>
    <submittedName>
        <fullName evidence="3">Acyl-CoA thioesterase</fullName>
    </submittedName>
</protein>
<evidence type="ECO:0000313" key="3">
    <source>
        <dbReference type="EMBL" id="RAV10605.1"/>
    </source>
</evidence>
<comment type="caution">
    <text evidence="3">The sequence shown here is derived from an EMBL/GenBank/DDBJ whole genome shotgun (WGS) entry which is preliminary data.</text>
</comment>
<gene>
    <name evidence="3" type="ORF">DQG23_37635</name>
</gene>
<dbReference type="InterPro" id="IPR006684">
    <property type="entry name" value="YbgC/YbaW"/>
</dbReference>
<dbReference type="SUPFAM" id="SSF54637">
    <property type="entry name" value="Thioesterase/thiol ester dehydrase-isomerase"/>
    <property type="match status" value="1"/>
</dbReference>
<dbReference type="PIRSF" id="PIRSF003230">
    <property type="entry name" value="YbgC"/>
    <property type="match status" value="1"/>
</dbReference>
<dbReference type="Pfam" id="PF13279">
    <property type="entry name" value="4HBT_2"/>
    <property type="match status" value="1"/>
</dbReference>
<comment type="similarity">
    <text evidence="1">Belongs to the 4-hydroxybenzoyl-CoA thioesterase family.</text>
</comment>
<sequence>MSEERWYRHIIRVRYQETDQMGVVYHTNYLNWFEWGRTELIRTMGMSYGEMESQGLLLPVTHAELAFKQPARYDDTIAIYTRISEFSSLKLHFANEVRRLAPGGDTDTLQSIYVPIGTPSDGGPYAEPEGELLVSGGTRHVWVNRSWKPVRIDKAAPELYKLLQEQG</sequence>
<evidence type="ECO:0000256" key="2">
    <source>
        <dbReference type="ARBA" id="ARBA00022801"/>
    </source>
</evidence>
<keyword evidence="2" id="KW-0378">Hydrolase</keyword>
<dbReference type="RefSeq" id="WP_113036191.1">
    <property type="nucleotide sequence ID" value="NZ_QMFB01000042.1"/>
</dbReference>
<dbReference type="NCBIfam" id="TIGR00051">
    <property type="entry name" value="YbgC/FadM family acyl-CoA thioesterase"/>
    <property type="match status" value="1"/>
</dbReference>
<proteinExistence type="inferred from homology"/>
<dbReference type="InterPro" id="IPR029069">
    <property type="entry name" value="HotDog_dom_sf"/>
</dbReference>
<dbReference type="GO" id="GO:0047617">
    <property type="term" value="F:fatty acyl-CoA hydrolase activity"/>
    <property type="evidence" value="ECO:0007669"/>
    <property type="project" value="TreeGrafter"/>
</dbReference>